<dbReference type="InterPro" id="IPR000182">
    <property type="entry name" value="GNAT_dom"/>
</dbReference>
<dbReference type="Pfam" id="PF13508">
    <property type="entry name" value="Acetyltransf_7"/>
    <property type="match status" value="1"/>
</dbReference>
<dbReference type="InterPro" id="IPR050832">
    <property type="entry name" value="Bact_Acetyltransf"/>
</dbReference>
<feature type="domain" description="N-acetyltransferase" evidence="4">
    <location>
        <begin position="35"/>
        <end position="197"/>
    </location>
</feature>
<dbReference type="Gene3D" id="3.40.630.30">
    <property type="match status" value="1"/>
</dbReference>
<protein>
    <recommendedName>
        <fullName evidence="4">N-acetyltransferase domain-containing protein</fullName>
    </recommendedName>
</protein>
<gene>
    <name evidence="5" type="ORF">MIZ03_3393</name>
</gene>
<organism evidence="5 6">
    <name type="scientific">Rhodoferax lithotrophicus</name>
    <dbReference type="NCBI Taxonomy" id="2798804"/>
    <lineage>
        <taxon>Bacteria</taxon>
        <taxon>Pseudomonadati</taxon>
        <taxon>Pseudomonadota</taxon>
        <taxon>Betaproteobacteria</taxon>
        <taxon>Burkholderiales</taxon>
        <taxon>Comamonadaceae</taxon>
        <taxon>Rhodoferax</taxon>
    </lineage>
</organism>
<dbReference type="EMBL" id="AP024238">
    <property type="protein sequence ID" value="BCO28487.1"/>
    <property type="molecule type" value="Genomic_DNA"/>
</dbReference>
<evidence type="ECO:0000256" key="1">
    <source>
        <dbReference type="ARBA" id="ARBA00022679"/>
    </source>
</evidence>
<evidence type="ECO:0000313" key="5">
    <source>
        <dbReference type="EMBL" id="BCO28487.1"/>
    </source>
</evidence>
<dbReference type="InterPro" id="IPR016181">
    <property type="entry name" value="Acyl_CoA_acyltransferase"/>
</dbReference>
<dbReference type="SUPFAM" id="SSF55729">
    <property type="entry name" value="Acyl-CoA N-acyltransferases (Nat)"/>
    <property type="match status" value="1"/>
</dbReference>
<reference evidence="5 6" key="1">
    <citation type="journal article" date="2021" name="Microbiol. Spectr.">
        <title>A Single Bacterium Capable of Oxidation and Reduction of Iron at Circumneutral pH.</title>
        <authorList>
            <person name="Kato S."/>
            <person name="Ohkuma M."/>
        </authorList>
    </citation>
    <scope>NUCLEOTIDE SEQUENCE [LARGE SCALE GENOMIC DNA]</scope>
    <source>
        <strain evidence="5 6">MIZ03</strain>
    </source>
</reference>
<evidence type="ECO:0000256" key="3">
    <source>
        <dbReference type="SAM" id="MobiDB-lite"/>
    </source>
</evidence>
<dbReference type="Proteomes" id="UP000824366">
    <property type="component" value="Chromosome"/>
</dbReference>
<keyword evidence="6" id="KW-1185">Reference proteome</keyword>
<accession>A0ABN6D8Y5</accession>
<evidence type="ECO:0000313" key="6">
    <source>
        <dbReference type="Proteomes" id="UP000824366"/>
    </source>
</evidence>
<sequence>MSGRREGKAALEPSGTMGIPSTPRQPILRDTPMPCRIEEAQPTDAPQIARLVNQAYRPAEHVRGWTHENGLVTGQRITAEQVGQLFTDGSSILVMRQNGVVVACVQVEQDADACFINMLATSPALQGTGIGKQMIAAAEALAVSKYAAVLLKMSVVSARPELLAYYHRRGYTPSGHVAPYPVHEGVGTPVREGLQLLELQKRAGELPQWEQKTAIVDCGQTQ</sequence>
<feature type="region of interest" description="Disordered" evidence="3">
    <location>
        <begin position="1"/>
        <end position="29"/>
    </location>
</feature>
<proteinExistence type="predicted"/>
<keyword evidence="1" id="KW-0808">Transferase</keyword>
<name>A0ABN6D8Y5_9BURK</name>
<dbReference type="PROSITE" id="PS51186">
    <property type="entry name" value="GNAT"/>
    <property type="match status" value="1"/>
</dbReference>
<keyword evidence="2" id="KW-0012">Acyltransferase</keyword>
<evidence type="ECO:0000256" key="2">
    <source>
        <dbReference type="ARBA" id="ARBA00023315"/>
    </source>
</evidence>
<dbReference type="PANTHER" id="PTHR43877">
    <property type="entry name" value="AMINOALKYLPHOSPHONATE N-ACETYLTRANSFERASE-RELATED-RELATED"/>
    <property type="match status" value="1"/>
</dbReference>
<dbReference type="PANTHER" id="PTHR43877:SF2">
    <property type="entry name" value="AMINOALKYLPHOSPHONATE N-ACETYLTRANSFERASE-RELATED"/>
    <property type="match status" value="1"/>
</dbReference>
<evidence type="ECO:0000259" key="4">
    <source>
        <dbReference type="PROSITE" id="PS51186"/>
    </source>
</evidence>